<feature type="transmembrane region" description="Helical" evidence="2">
    <location>
        <begin position="94"/>
        <end position="117"/>
    </location>
</feature>
<feature type="transmembrane region" description="Helical" evidence="2">
    <location>
        <begin position="5"/>
        <end position="23"/>
    </location>
</feature>
<dbReference type="AlphaFoldDB" id="A0A6S6T8Z9"/>
<dbReference type="PANTHER" id="PTHR11328:SF24">
    <property type="entry name" value="MAJOR FACILITATOR SUPERFAMILY (MFS) PROFILE DOMAIN-CONTAINING PROTEIN"/>
    <property type="match status" value="1"/>
</dbReference>
<protein>
    <submittedName>
        <fullName evidence="3">FIG097052: Sugar transporter</fullName>
    </submittedName>
</protein>
<dbReference type="GO" id="GO:0008643">
    <property type="term" value="P:carbohydrate transport"/>
    <property type="evidence" value="ECO:0007669"/>
    <property type="project" value="InterPro"/>
</dbReference>
<proteinExistence type="inferred from homology"/>
<feature type="transmembrane region" description="Helical" evidence="2">
    <location>
        <begin position="299"/>
        <end position="319"/>
    </location>
</feature>
<sequence>MKNIFLYGTLAFPIAIMGLPLYIYLPNFYSTTISVGLVGLVLFVARIIDMALDPFTGRLSDLLPNRMILIFIGCFCLLFGFFGLVNPAENHEVAWLFIFSIFTYTGWSILNISYFALGSDLGKSYQENNYFAFSREVFTIFGVIFALLVPYIYSVSQNSEESLQLYLNYIFIVLPIVFILFWLCLKEPKRKTKIIPFASSLKAFFISFKESKYLFIGFILNSTANALPATLFLFFVDLVLQTPEKSGLLLIVYFASGVLALPIWLFLSSKISKLKVWIISMVLACITFAFVPFVGSGDFILFLIICVITGMSLGADMALPSSIQADISQDISRNENELSGVLFGIWAMITKLSLALGVGISFIALELCNFDTVNPEPNSLGILIFLYSVLPIILKISAILFLRKFK</sequence>
<feature type="transmembrane region" description="Helical" evidence="2">
    <location>
        <begin position="29"/>
        <end position="48"/>
    </location>
</feature>
<feature type="transmembrane region" description="Helical" evidence="2">
    <location>
        <begin position="213"/>
        <end position="236"/>
    </location>
</feature>
<dbReference type="InterPro" id="IPR036259">
    <property type="entry name" value="MFS_trans_sf"/>
</dbReference>
<feature type="transmembrane region" description="Helical" evidence="2">
    <location>
        <begin position="340"/>
        <end position="365"/>
    </location>
</feature>
<evidence type="ECO:0000256" key="2">
    <source>
        <dbReference type="SAM" id="Phobius"/>
    </source>
</evidence>
<dbReference type="Gene3D" id="1.20.1250.20">
    <property type="entry name" value="MFS general substrate transporter like domains"/>
    <property type="match status" value="2"/>
</dbReference>
<dbReference type="SUPFAM" id="SSF103473">
    <property type="entry name" value="MFS general substrate transporter"/>
    <property type="match status" value="1"/>
</dbReference>
<name>A0A6S6T8Z9_9BACT</name>
<feature type="transmembrane region" description="Helical" evidence="2">
    <location>
        <begin position="274"/>
        <end position="293"/>
    </location>
</feature>
<keyword evidence="3" id="KW-0762">Sugar transport</keyword>
<accession>A0A6S6T8Z9</accession>
<dbReference type="GO" id="GO:0015293">
    <property type="term" value="F:symporter activity"/>
    <property type="evidence" value="ECO:0007669"/>
    <property type="project" value="InterPro"/>
</dbReference>
<keyword evidence="3" id="KW-0813">Transport</keyword>
<keyword evidence="2" id="KW-1133">Transmembrane helix</keyword>
<organism evidence="3">
    <name type="scientific">uncultured Campylobacterales bacterium</name>
    <dbReference type="NCBI Taxonomy" id="352960"/>
    <lineage>
        <taxon>Bacteria</taxon>
        <taxon>Pseudomonadati</taxon>
        <taxon>Campylobacterota</taxon>
        <taxon>Epsilonproteobacteria</taxon>
        <taxon>Campylobacterales</taxon>
        <taxon>environmental samples</taxon>
    </lineage>
</organism>
<dbReference type="GO" id="GO:0005886">
    <property type="term" value="C:plasma membrane"/>
    <property type="evidence" value="ECO:0007669"/>
    <property type="project" value="TreeGrafter"/>
</dbReference>
<dbReference type="EMBL" id="CACVAW010000044">
    <property type="protein sequence ID" value="CAA6811623.1"/>
    <property type="molecule type" value="Genomic_DNA"/>
</dbReference>
<evidence type="ECO:0000256" key="1">
    <source>
        <dbReference type="ARBA" id="ARBA00009617"/>
    </source>
</evidence>
<gene>
    <name evidence="3" type="ORF">HELGO_WM6454</name>
</gene>
<feature type="transmembrane region" description="Helical" evidence="2">
    <location>
        <begin position="137"/>
        <end position="154"/>
    </location>
</feature>
<reference evidence="3" key="1">
    <citation type="submission" date="2020-01" db="EMBL/GenBank/DDBJ databases">
        <authorList>
            <person name="Meier V. D."/>
            <person name="Meier V D."/>
        </authorList>
    </citation>
    <scope>NUCLEOTIDE SEQUENCE</scope>
    <source>
        <strain evidence="3">HLG_WM_MAG_12</strain>
    </source>
</reference>
<dbReference type="InterPro" id="IPR039672">
    <property type="entry name" value="MFS_2"/>
</dbReference>
<comment type="similarity">
    <text evidence="1">Belongs to the sodium:galactoside symporter (TC 2.A.2) family.</text>
</comment>
<feature type="transmembrane region" description="Helical" evidence="2">
    <location>
        <begin position="166"/>
        <end position="185"/>
    </location>
</feature>
<feature type="transmembrane region" description="Helical" evidence="2">
    <location>
        <begin position="248"/>
        <end position="267"/>
    </location>
</feature>
<keyword evidence="2" id="KW-0812">Transmembrane</keyword>
<dbReference type="Pfam" id="PF13347">
    <property type="entry name" value="MFS_2"/>
    <property type="match status" value="1"/>
</dbReference>
<evidence type="ECO:0000313" key="3">
    <source>
        <dbReference type="EMBL" id="CAA6811623.1"/>
    </source>
</evidence>
<dbReference type="PANTHER" id="PTHR11328">
    <property type="entry name" value="MAJOR FACILITATOR SUPERFAMILY DOMAIN-CONTAINING PROTEIN"/>
    <property type="match status" value="1"/>
</dbReference>
<feature type="transmembrane region" description="Helical" evidence="2">
    <location>
        <begin position="68"/>
        <end position="88"/>
    </location>
</feature>
<keyword evidence="2" id="KW-0472">Membrane</keyword>
<feature type="transmembrane region" description="Helical" evidence="2">
    <location>
        <begin position="380"/>
        <end position="402"/>
    </location>
</feature>